<protein>
    <recommendedName>
        <fullName evidence="1">DUF6985 domain-containing protein</fullName>
    </recommendedName>
</protein>
<proteinExistence type="predicted"/>
<name>A0A1J0GG30_9CLOT</name>
<dbReference type="InterPro" id="IPR054254">
    <property type="entry name" value="DUF6985"/>
</dbReference>
<dbReference type="Pfam" id="PF22481">
    <property type="entry name" value="DUF6985"/>
    <property type="match status" value="1"/>
</dbReference>
<evidence type="ECO:0000313" key="3">
    <source>
        <dbReference type="Proteomes" id="UP000182569"/>
    </source>
</evidence>
<dbReference type="KEGG" id="ceu:A7L45_09720"/>
<keyword evidence="3" id="KW-1185">Reference proteome</keyword>
<feature type="domain" description="DUF6985" evidence="1">
    <location>
        <begin position="8"/>
        <end position="154"/>
    </location>
</feature>
<dbReference type="OrthoDB" id="3477708at2"/>
<dbReference type="AlphaFoldDB" id="A0A1J0GG30"/>
<dbReference type="Proteomes" id="UP000182569">
    <property type="component" value="Chromosome"/>
</dbReference>
<dbReference type="EMBL" id="CP015756">
    <property type="protein sequence ID" value="APC40322.1"/>
    <property type="molecule type" value="Genomic_DNA"/>
</dbReference>
<dbReference type="RefSeq" id="WP_071612614.1">
    <property type="nucleotide sequence ID" value="NZ_CP015756.1"/>
</dbReference>
<gene>
    <name evidence="2" type="ORF">A7L45_09720</name>
</gene>
<evidence type="ECO:0000259" key="1">
    <source>
        <dbReference type="Pfam" id="PF22481"/>
    </source>
</evidence>
<organism evidence="2 3">
    <name type="scientific">Clostridium estertheticum subsp. estertheticum</name>
    <dbReference type="NCBI Taxonomy" id="1552"/>
    <lineage>
        <taxon>Bacteria</taxon>
        <taxon>Bacillati</taxon>
        <taxon>Bacillota</taxon>
        <taxon>Clostridia</taxon>
        <taxon>Eubacteriales</taxon>
        <taxon>Clostridiaceae</taxon>
        <taxon>Clostridium</taxon>
    </lineage>
</organism>
<evidence type="ECO:0000313" key="2">
    <source>
        <dbReference type="EMBL" id="APC40322.1"/>
    </source>
</evidence>
<sequence length="157" mass="18625">MKKIIDSVFGELEVYDLGWRKGYSINIFGEHYDVLLTVDGEDRIMEEQKKSYQIFEKSKNKYLSTVEGDLFKYYLENIKEIRKNIEAENYNIEAPVIENKDQFKKLIKPREIIIPEYIDEDTTTFAITFDCTWVGDHTLVIRFDNDDIEIGTEEIIF</sequence>
<accession>A0A1J0GG30</accession>
<reference evidence="3" key="1">
    <citation type="journal article" date="2016" name="Front. Microbiol.">
        <title>Complete Genome Sequence of Clostridium estertheticum DSM 8809, a Microbe Identified in Spoiled Vacuum Packed Beef.</title>
        <authorList>
            <person name="Yu Z."/>
            <person name="Gunn L."/>
            <person name="Brennan E."/>
            <person name="Reid R."/>
            <person name="Wall P.G."/>
            <person name="Gaora O.P."/>
            <person name="Hurley D."/>
            <person name="Bolton D."/>
            <person name="Fanning S."/>
        </authorList>
    </citation>
    <scope>NUCLEOTIDE SEQUENCE [LARGE SCALE GENOMIC DNA]</scope>
    <source>
        <strain evidence="3">DSM 8809</strain>
    </source>
</reference>